<comment type="similarity">
    <text evidence="2">Belongs to the TMEM129 family.</text>
</comment>
<evidence type="ECO:0000313" key="7">
    <source>
        <dbReference type="Proteomes" id="UP000504617"/>
    </source>
</evidence>
<evidence type="ECO:0000313" key="8">
    <source>
        <dbReference type="RefSeq" id="XP_013930107.1"/>
    </source>
</evidence>
<evidence type="ECO:0000256" key="3">
    <source>
        <dbReference type="ARBA" id="ARBA00022692"/>
    </source>
</evidence>
<dbReference type="OrthoDB" id="10055027at2759"/>
<feature type="transmembrane region" description="Helical" evidence="6">
    <location>
        <begin position="7"/>
        <end position="27"/>
    </location>
</feature>
<dbReference type="Pfam" id="PF10272">
    <property type="entry name" value="Tmpp129"/>
    <property type="match status" value="1"/>
</dbReference>
<protein>
    <submittedName>
        <fullName evidence="8">E3 ubiquitin-protein ligase TM129</fullName>
    </submittedName>
</protein>
<evidence type="ECO:0000256" key="4">
    <source>
        <dbReference type="ARBA" id="ARBA00022989"/>
    </source>
</evidence>
<dbReference type="RefSeq" id="XP_013930107.1">
    <property type="nucleotide sequence ID" value="XM_014074632.1"/>
</dbReference>
<dbReference type="GeneID" id="106555734"/>
<feature type="transmembrane region" description="Helical" evidence="6">
    <location>
        <begin position="97"/>
        <end position="119"/>
    </location>
</feature>
<evidence type="ECO:0000256" key="5">
    <source>
        <dbReference type="ARBA" id="ARBA00023136"/>
    </source>
</evidence>
<sequence>MGGSMEAPAAATFTLAYLVMAFCFIFPPCEFHLAGLTVQNLLGNWLGSEDVAFVHYHLRRGTGTLLAHAALPLGYYFGMCFAAPEKQLSTISEASELWKTFFVGALLLLILAVTFAFLWSRDGWSRHPLVQNLSCYALAPHGTWQTVASSIDTEFRRIDKFATGPPGGRLIVTDSWVIKVTTYSFHVAPQRDIQMSVIASRQQEILPEAGMPAQFLTIRVASVNPHVKPFDIRLNSSEYRELQDKLRAPIRNAANVVIHQTLSDLFLETFISLVEKNPPYLVPSDQELDLCIGCMQSPANVKLLKNCDEPDEGICQLCFCYPMWCLLCMGKWFASQQDQQHPETWLSSHVPCPTCRAKFCILDVCFLE</sequence>
<dbReference type="PANTHER" id="PTHR31322:SF2">
    <property type="entry name" value="E3 UBIQUITIN-PROTEIN LIGASE TM129"/>
    <property type="match status" value="1"/>
</dbReference>
<keyword evidence="7" id="KW-1185">Reference proteome</keyword>
<dbReference type="AlphaFoldDB" id="A0A6I9Z0K5"/>
<dbReference type="Proteomes" id="UP000504617">
    <property type="component" value="Unplaced"/>
</dbReference>
<evidence type="ECO:0000256" key="1">
    <source>
        <dbReference type="ARBA" id="ARBA00004141"/>
    </source>
</evidence>
<evidence type="ECO:0000256" key="6">
    <source>
        <dbReference type="SAM" id="Phobius"/>
    </source>
</evidence>
<dbReference type="CTD" id="92305"/>
<accession>A0A6I9Z0K5</accession>
<evidence type="ECO:0000256" key="2">
    <source>
        <dbReference type="ARBA" id="ARBA00007332"/>
    </source>
</evidence>
<dbReference type="PANTHER" id="PTHR31322">
    <property type="entry name" value="E3 UBIQUITIN-PROTEIN LIGASE TM129"/>
    <property type="match status" value="1"/>
</dbReference>
<keyword evidence="5 6" id="KW-0472">Membrane</keyword>
<reference evidence="8" key="1">
    <citation type="submission" date="2025-08" db="UniProtKB">
        <authorList>
            <consortium name="RefSeq"/>
        </authorList>
    </citation>
    <scope>IDENTIFICATION</scope>
    <source>
        <tissue evidence="8">Skeletal muscle</tissue>
    </source>
</reference>
<gene>
    <name evidence="8" type="primary">TMEM129</name>
</gene>
<dbReference type="GO" id="GO:0016567">
    <property type="term" value="P:protein ubiquitination"/>
    <property type="evidence" value="ECO:0007669"/>
    <property type="project" value="InterPro"/>
</dbReference>
<proteinExistence type="inferred from homology"/>
<dbReference type="GO" id="GO:0061630">
    <property type="term" value="F:ubiquitin protein ligase activity"/>
    <property type="evidence" value="ECO:0007669"/>
    <property type="project" value="InterPro"/>
</dbReference>
<dbReference type="GO" id="GO:0005783">
    <property type="term" value="C:endoplasmic reticulum"/>
    <property type="evidence" value="ECO:0007669"/>
    <property type="project" value="TreeGrafter"/>
</dbReference>
<dbReference type="KEGG" id="tsr:106555734"/>
<keyword evidence="3 6" id="KW-0812">Transmembrane</keyword>
<name>A0A6I9Z0K5_9SAUR</name>
<organism evidence="7 8">
    <name type="scientific">Thamnophis sirtalis</name>
    <dbReference type="NCBI Taxonomy" id="35019"/>
    <lineage>
        <taxon>Eukaryota</taxon>
        <taxon>Metazoa</taxon>
        <taxon>Chordata</taxon>
        <taxon>Craniata</taxon>
        <taxon>Vertebrata</taxon>
        <taxon>Euteleostomi</taxon>
        <taxon>Lepidosauria</taxon>
        <taxon>Squamata</taxon>
        <taxon>Bifurcata</taxon>
        <taxon>Unidentata</taxon>
        <taxon>Episquamata</taxon>
        <taxon>Toxicofera</taxon>
        <taxon>Serpentes</taxon>
        <taxon>Colubroidea</taxon>
        <taxon>Colubridae</taxon>
        <taxon>Natricinae</taxon>
        <taxon>Thamnophis</taxon>
    </lineage>
</organism>
<keyword evidence="4 6" id="KW-1133">Transmembrane helix</keyword>
<dbReference type="GO" id="GO:0016020">
    <property type="term" value="C:membrane"/>
    <property type="evidence" value="ECO:0007669"/>
    <property type="project" value="UniProtKB-SubCell"/>
</dbReference>
<dbReference type="InterPro" id="IPR018801">
    <property type="entry name" value="TM129"/>
</dbReference>
<comment type="subcellular location">
    <subcellularLocation>
        <location evidence="1">Membrane</location>
        <topology evidence="1">Multi-pass membrane protein</topology>
    </subcellularLocation>
</comment>